<protein>
    <recommendedName>
        <fullName evidence="3">DUF1385 domain-containing protein</fullName>
    </recommendedName>
</protein>
<proteinExistence type="predicted"/>
<dbReference type="PANTHER" id="PTHR42867:SF1">
    <property type="entry name" value="MEMBRANE PROTEIN-RELATED"/>
    <property type="match status" value="1"/>
</dbReference>
<gene>
    <name evidence="2" type="ORF">LCGC14_1011620</name>
</gene>
<reference evidence="2" key="1">
    <citation type="journal article" date="2015" name="Nature">
        <title>Complex archaea that bridge the gap between prokaryotes and eukaryotes.</title>
        <authorList>
            <person name="Spang A."/>
            <person name="Saw J.H."/>
            <person name="Jorgensen S.L."/>
            <person name="Zaremba-Niedzwiedzka K."/>
            <person name="Martijn J."/>
            <person name="Lind A.E."/>
            <person name="van Eijk R."/>
            <person name="Schleper C."/>
            <person name="Guy L."/>
            <person name="Ettema T.J."/>
        </authorList>
    </citation>
    <scope>NUCLEOTIDE SEQUENCE</scope>
</reference>
<keyword evidence="1" id="KW-1133">Transmembrane helix</keyword>
<dbReference type="EMBL" id="LAZR01003978">
    <property type="protein sequence ID" value="KKN12927.1"/>
    <property type="molecule type" value="Genomic_DNA"/>
</dbReference>
<dbReference type="Pfam" id="PF07136">
    <property type="entry name" value="DUF1385"/>
    <property type="match status" value="1"/>
</dbReference>
<dbReference type="AlphaFoldDB" id="A0A0F9NLJ0"/>
<evidence type="ECO:0000313" key="2">
    <source>
        <dbReference type="EMBL" id="KKN12927.1"/>
    </source>
</evidence>
<organism evidence="2">
    <name type="scientific">marine sediment metagenome</name>
    <dbReference type="NCBI Taxonomy" id="412755"/>
    <lineage>
        <taxon>unclassified sequences</taxon>
        <taxon>metagenomes</taxon>
        <taxon>ecological metagenomes</taxon>
    </lineage>
</organism>
<keyword evidence="1" id="KW-0812">Transmembrane</keyword>
<feature type="transmembrane region" description="Helical" evidence="1">
    <location>
        <begin position="147"/>
        <end position="167"/>
    </location>
</feature>
<keyword evidence="1" id="KW-0472">Membrane</keyword>
<feature type="transmembrane region" description="Helical" evidence="1">
    <location>
        <begin position="106"/>
        <end position="127"/>
    </location>
</feature>
<dbReference type="InterPro" id="IPR010787">
    <property type="entry name" value="DUF1385"/>
</dbReference>
<name>A0A0F9NLJ0_9ZZZZ</name>
<comment type="caution">
    <text evidence="2">The sequence shown here is derived from an EMBL/GenBank/DDBJ whole genome shotgun (WGS) entry which is preliminary data.</text>
</comment>
<accession>A0A0F9NLJ0</accession>
<evidence type="ECO:0000256" key="1">
    <source>
        <dbReference type="SAM" id="Phobius"/>
    </source>
</evidence>
<sequence>MKESEIKKPNSGKPSIGGQAVIEGVMIRNKNVYTIAIRKQDGTIAVVKNNVNSPALKHKVLKVPFVRGITALIENLVLGIKSLMYSAEAAMPNDEEKKKSRGNSNLILFFSLIPALVLGVGLFMVLPNLSTHFLGIIEKDSPFLFNVAAGGIRLAVFLLYIIIISFMKDIKRTFQYHGAEHKSIYCYEADKPLNIEEVKNFKTLHPRCGTSFLFFVFVKLIFL</sequence>
<dbReference type="PANTHER" id="PTHR42867">
    <property type="entry name" value="MEMBRANE PROTEIN-RELATED"/>
    <property type="match status" value="1"/>
</dbReference>
<evidence type="ECO:0008006" key="3">
    <source>
        <dbReference type="Google" id="ProtNLM"/>
    </source>
</evidence>